<evidence type="ECO:0000313" key="12">
    <source>
        <dbReference type="EMBL" id="PWN94256.1"/>
    </source>
</evidence>
<keyword evidence="6" id="KW-0256">Endoplasmic reticulum</keyword>
<dbReference type="OrthoDB" id="1601at2759"/>
<dbReference type="GO" id="GO:0005459">
    <property type="term" value="F:UDP-galactose transmembrane transporter activity"/>
    <property type="evidence" value="ECO:0007669"/>
    <property type="project" value="TreeGrafter"/>
</dbReference>
<dbReference type="AlphaFoldDB" id="A0A316YYY0"/>
<evidence type="ECO:0000256" key="6">
    <source>
        <dbReference type="ARBA" id="ARBA00022824"/>
    </source>
</evidence>
<feature type="transmembrane region" description="Helical" evidence="11">
    <location>
        <begin position="256"/>
        <end position="276"/>
    </location>
</feature>
<feature type="transmembrane region" description="Helical" evidence="11">
    <location>
        <begin position="192"/>
        <end position="209"/>
    </location>
</feature>
<reference evidence="12" key="1">
    <citation type="journal article" date="2018" name="Mol. Biol. Evol.">
        <title>Broad Genomic Sampling Reveals a Smut Pathogenic Ancestry of the Fungal Clade Ustilaginomycotina.</title>
        <authorList>
            <person name="Kijpornyongpan T."/>
            <person name="Mondo S.J."/>
            <person name="Barry K."/>
            <person name="Sandor L."/>
            <person name="Lee J."/>
            <person name="Lipzen A."/>
            <person name="Pangilinan J."/>
            <person name="LaButti K."/>
            <person name="Hainaut M."/>
            <person name="Henrissat B."/>
            <person name="Grigoriev I.V."/>
            <person name="Spatafora J.W."/>
            <person name="Aime M.C."/>
        </authorList>
    </citation>
    <scope>NUCLEOTIDE SEQUENCE [LARGE SCALE GENOMIC DNA]</scope>
    <source>
        <strain evidence="12">MCA 4198</strain>
    </source>
</reference>
<evidence type="ECO:0000313" key="13">
    <source>
        <dbReference type="Proteomes" id="UP000245768"/>
    </source>
</evidence>
<keyword evidence="7 11" id="KW-1133">Transmembrane helix</keyword>
<dbReference type="EMBL" id="KZ819634">
    <property type="protein sequence ID" value="PWN94256.1"/>
    <property type="molecule type" value="Genomic_DNA"/>
</dbReference>
<evidence type="ECO:0000256" key="3">
    <source>
        <dbReference type="ARBA" id="ARBA00022448"/>
    </source>
</evidence>
<sequence>MSLAQLGLCTGSIYVSFLLWALLQERLTTTPYVLPASLLHPSQSSREEYFSSPLVLNALQALFSTLVAATYLSVRGSTKGKAKESWAAILGLDALTPSGAQRARKSPPKSATSKGEKGNGQAGGKSTALVSPLLLRYVQIAASQSLSSLLALHSLSHGIPYPTLTLAKSCKLVPVLLANVVLYRRRFAPYKYVVVTLVTLGISLFMLAAPSKKKSSSADSSLVGLLLLLANQALDGTTNSTQDEVFGTFTISGPQMMLVMNFFSFALMAASLVLPMPSFFGGSGGRSAGELARTVAFVHRHPEVSRDLIGYALAGSIGQVAIFETLERFGSLTLVAITVTRKLFTMLLSIVVYKHALNPAQWLGVLVVFFGLGIEAQQKRKEGLAKKVAQQPAKKAGVKDA</sequence>
<name>A0A316YYY0_9BASI</name>
<dbReference type="SUPFAM" id="SSF103481">
    <property type="entry name" value="Multidrug resistance efflux transporter EmrE"/>
    <property type="match status" value="1"/>
</dbReference>
<evidence type="ECO:0000256" key="10">
    <source>
        <dbReference type="SAM" id="MobiDB-lite"/>
    </source>
</evidence>
<comment type="subcellular location">
    <subcellularLocation>
        <location evidence="1">Endoplasmic reticulum membrane</location>
        <topology evidence="1">Multi-pass membrane protein</topology>
    </subcellularLocation>
</comment>
<dbReference type="Pfam" id="PF08449">
    <property type="entry name" value="UAA"/>
    <property type="match status" value="1"/>
</dbReference>
<dbReference type="GeneID" id="37042718"/>
<keyword evidence="13" id="KW-1185">Reference proteome</keyword>
<proteinExistence type="inferred from homology"/>
<dbReference type="InterPro" id="IPR013657">
    <property type="entry name" value="SCL35B1-4/HUT1"/>
</dbReference>
<keyword evidence="4" id="KW-0762">Sugar transport</keyword>
<comment type="similarity">
    <text evidence="2">Belongs to the nucleotide-sugar transporter family. SLC35B subfamily.</text>
</comment>
<dbReference type="GO" id="GO:0005789">
    <property type="term" value="C:endoplasmic reticulum membrane"/>
    <property type="evidence" value="ECO:0007669"/>
    <property type="project" value="UniProtKB-SubCell"/>
</dbReference>
<evidence type="ECO:0000256" key="9">
    <source>
        <dbReference type="ARBA" id="ARBA00041103"/>
    </source>
</evidence>
<dbReference type="InParanoid" id="A0A316YYY0"/>
<accession>A0A316YYY0</accession>
<evidence type="ECO:0000256" key="8">
    <source>
        <dbReference type="ARBA" id="ARBA00023136"/>
    </source>
</evidence>
<dbReference type="Proteomes" id="UP000245768">
    <property type="component" value="Unassembled WGS sequence"/>
</dbReference>
<protein>
    <recommendedName>
        <fullName evidence="9">UDP-galactose transporter homolog 1</fullName>
    </recommendedName>
</protein>
<feature type="region of interest" description="Disordered" evidence="10">
    <location>
        <begin position="99"/>
        <end position="125"/>
    </location>
</feature>
<dbReference type="STRING" id="215250.A0A316YYY0"/>
<dbReference type="GO" id="GO:0005460">
    <property type="term" value="F:UDP-glucose transmembrane transporter activity"/>
    <property type="evidence" value="ECO:0007669"/>
    <property type="project" value="TreeGrafter"/>
</dbReference>
<dbReference type="PANTHER" id="PTHR10778:SF10">
    <property type="entry name" value="SOLUTE CARRIER FAMILY 35 MEMBER B1"/>
    <property type="match status" value="1"/>
</dbReference>
<gene>
    <name evidence="12" type="ORF">FA10DRAFT_264811</name>
</gene>
<dbReference type="PANTHER" id="PTHR10778">
    <property type="entry name" value="SOLUTE CARRIER FAMILY 35 MEMBER B"/>
    <property type="match status" value="1"/>
</dbReference>
<organism evidence="12 13">
    <name type="scientific">Acaromyces ingoldii</name>
    <dbReference type="NCBI Taxonomy" id="215250"/>
    <lineage>
        <taxon>Eukaryota</taxon>
        <taxon>Fungi</taxon>
        <taxon>Dikarya</taxon>
        <taxon>Basidiomycota</taxon>
        <taxon>Ustilaginomycotina</taxon>
        <taxon>Exobasidiomycetes</taxon>
        <taxon>Exobasidiales</taxon>
        <taxon>Cryptobasidiaceae</taxon>
        <taxon>Acaromyces</taxon>
    </lineage>
</organism>
<dbReference type="RefSeq" id="XP_025381454.1">
    <property type="nucleotide sequence ID" value="XM_025520802.1"/>
</dbReference>
<evidence type="ECO:0000256" key="4">
    <source>
        <dbReference type="ARBA" id="ARBA00022597"/>
    </source>
</evidence>
<dbReference type="FunCoup" id="A0A316YYY0">
    <property type="interactions" value="353"/>
</dbReference>
<evidence type="ECO:0000256" key="1">
    <source>
        <dbReference type="ARBA" id="ARBA00004477"/>
    </source>
</evidence>
<evidence type="ECO:0000256" key="7">
    <source>
        <dbReference type="ARBA" id="ARBA00022989"/>
    </source>
</evidence>
<keyword evidence="3" id="KW-0813">Transport</keyword>
<keyword evidence="5 11" id="KW-0812">Transmembrane</keyword>
<dbReference type="InterPro" id="IPR037185">
    <property type="entry name" value="EmrE-like"/>
</dbReference>
<evidence type="ECO:0000256" key="5">
    <source>
        <dbReference type="ARBA" id="ARBA00022692"/>
    </source>
</evidence>
<evidence type="ECO:0000256" key="11">
    <source>
        <dbReference type="SAM" id="Phobius"/>
    </source>
</evidence>
<evidence type="ECO:0000256" key="2">
    <source>
        <dbReference type="ARBA" id="ARBA00010694"/>
    </source>
</evidence>
<dbReference type="GO" id="GO:0000139">
    <property type="term" value="C:Golgi membrane"/>
    <property type="evidence" value="ECO:0007669"/>
    <property type="project" value="TreeGrafter"/>
</dbReference>
<keyword evidence="8 11" id="KW-0472">Membrane</keyword>